<dbReference type="Proteomes" id="UP000027466">
    <property type="component" value="Unassembled WGS sequence"/>
</dbReference>
<name>A0A069PAD3_9BURK</name>
<dbReference type="RefSeq" id="WP_035943440.1">
    <property type="nucleotide sequence ID" value="NZ_CADFFX010000087.1"/>
</dbReference>
<reference evidence="1 2" key="1">
    <citation type="submission" date="2014-03" db="EMBL/GenBank/DDBJ databases">
        <title>Draft Genome Sequences of Four Burkholderia Strains.</title>
        <authorList>
            <person name="Liu X.Y."/>
            <person name="Li C.X."/>
            <person name="Xu J.H."/>
        </authorList>
    </citation>
    <scope>NUCLEOTIDE SEQUENCE [LARGE SCALE GENOMIC DNA]</scope>
    <source>
        <strain evidence="1 2">DSM 50014</strain>
    </source>
</reference>
<keyword evidence="2" id="KW-1185">Reference proteome</keyword>
<comment type="caution">
    <text evidence="1">The sequence shown here is derived from an EMBL/GenBank/DDBJ whole genome shotgun (WGS) entry which is preliminary data.</text>
</comment>
<dbReference type="EMBL" id="JFHC01000186">
    <property type="protein sequence ID" value="KDR37618.1"/>
    <property type="molecule type" value="Genomic_DNA"/>
</dbReference>
<proteinExistence type="predicted"/>
<evidence type="ECO:0000313" key="2">
    <source>
        <dbReference type="Proteomes" id="UP000027466"/>
    </source>
</evidence>
<accession>A0A069PAD3</accession>
<gene>
    <name evidence="1" type="ORF">BG61_10900</name>
</gene>
<evidence type="ECO:0000313" key="1">
    <source>
        <dbReference type="EMBL" id="KDR37618.1"/>
    </source>
</evidence>
<organism evidence="1 2">
    <name type="scientific">Caballeronia glathei</name>
    <dbReference type="NCBI Taxonomy" id="60547"/>
    <lineage>
        <taxon>Bacteria</taxon>
        <taxon>Pseudomonadati</taxon>
        <taxon>Pseudomonadota</taxon>
        <taxon>Betaproteobacteria</taxon>
        <taxon>Burkholderiales</taxon>
        <taxon>Burkholderiaceae</taxon>
        <taxon>Caballeronia</taxon>
    </lineage>
</organism>
<sequence length="123" mass="13913">MTQDPVQAENPTVQADLLRANPHLSSENKQVEATQYQVWMENNGGFYELRWSASITGSYDWVGLYPNDTVPDSEYIGGDNWQWATRGNSYKTSTPVTSAYQVRYLVWDGKAGQYVAVARGQIR</sequence>
<protein>
    <submittedName>
        <fullName evidence="1">Uncharacterized protein</fullName>
    </submittedName>
</protein>
<dbReference type="AlphaFoldDB" id="A0A069PAD3"/>